<protein>
    <recommendedName>
        <fullName evidence="1">non-specific serine/threonine protein kinase</fullName>
        <ecNumber evidence="1">2.7.11.1</ecNumber>
    </recommendedName>
</protein>
<keyword evidence="4" id="KW-0547">Nucleotide-binding</keyword>
<dbReference type="RefSeq" id="WP_189855611.1">
    <property type="nucleotide sequence ID" value="NZ_BMVW01000001.1"/>
</dbReference>
<dbReference type="EMBL" id="BMVW01000001">
    <property type="protein sequence ID" value="GGY93608.1"/>
    <property type="molecule type" value="Genomic_DNA"/>
</dbReference>
<keyword evidence="6" id="KW-0067">ATP-binding</keyword>
<dbReference type="SMART" id="SM00220">
    <property type="entry name" value="S_TKc"/>
    <property type="match status" value="1"/>
</dbReference>
<dbReference type="InterPro" id="IPR000719">
    <property type="entry name" value="Prot_kinase_dom"/>
</dbReference>
<evidence type="ECO:0000313" key="10">
    <source>
        <dbReference type="Proteomes" id="UP000622166"/>
    </source>
</evidence>
<comment type="caution">
    <text evidence="9">The sequence shown here is derived from an EMBL/GenBank/DDBJ whole genome shotgun (WGS) entry which is preliminary data.</text>
</comment>
<dbReference type="EC" id="2.7.11.1" evidence="1"/>
<reference evidence="9" key="1">
    <citation type="journal article" date="2014" name="Int. J. Syst. Evol. Microbiol.">
        <title>Complete genome sequence of Corynebacterium casei LMG S-19264T (=DSM 44701T), isolated from a smear-ripened cheese.</title>
        <authorList>
            <consortium name="US DOE Joint Genome Institute (JGI-PGF)"/>
            <person name="Walter F."/>
            <person name="Albersmeier A."/>
            <person name="Kalinowski J."/>
            <person name="Ruckert C."/>
        </authorList>
    </citation>
    <scope>NUCLEOTIDE SEQUENCE</scope>
    <source>
        <strain evidence="9">JCM 4815</strain>
    </source>
</reference>
<dbReference type="PROSITE" id="PS50011">
    <property type="entry name" value="PROTEIN_KINASE_DOM"/>
    <property type="match status" value="1"/>
</dbReference>
<dbReference type="Pfam" id="PF00069">
    <property type="entry name" value="Pkinase"/>
    <property type="match status" value="1"/>
</dbReference>
<dbReference type="Gene3D" id="1.10.510.10">
    <property type="entry name" value="Transferase(Phosphotransferase) domain 1"/>
    <property type="match status" value="1"/>
</dbReference>
<gene>
    <name evidence="9" type="ORF">GCM10010365_10310</name>
</gene>
<evidence type="ECO:0000256" key="6">
    <source>
        <dbReference type="ARBA" id="ARBA00022840"/>
    </source>
</evidence>
<feature type="region of interest" description="Disordered" evidence="7">
    <location>
        <begin position="531"/>
        <end position="555"/>
    </location>
</feature>
<dbReference type="PANTHER" id="PTHR43289:SF6">
    <property type="entry name" value="SERINE_THREONINE-PROTEIN KINASE NEKL-3"/>
    <property type="match status" value="1"/>
</dbReference>
<keyword evidence="10" id="KW-1185">Reference proteome</keyword>
<evidence type="ECO:0000256" key="1">
    <source>
        <dbReference type="ARBA" id="ARBA00012513"/>
    </source>
</evidence>
<keyword evidence="3" id="KW-0808">Transferase</keyword>
<dbReference type="Proteomes" id="UP000622166">
    <property type="component" value="Unassembled WGS sequence"/>
</dbReference>
<evidence type="ECO:0000256" key="3">
    <source>
        <dbReference type="ARBA" id="ARBA00022679"/>
    </source>
</evidence>
<evidence type="ECO:0000256" key="2">
    <source>
        <dbReference type="ARBA" id="ARBA00022527"/>
    </source>
</evidence>
<feature type="domain" description="Protein kinase" evidence="8">
    <location>
        <begin position="44"/>
        <end position="324"/>
    </location>
</feature>
<reference evidence="9" key="2">
    <citation type="submission" date="2020-09" db="EMBL/GenBank/DDBJ databases">
        <authorList>
            <person name="Sun Q."/>
            <person name="Ohkuma M."/>
        </authorList>
    </citation>
    <scope>NUCLEOTIDE SEQUENCE</scope>
    <source>
        <strain evidence="9">JCM 4815</strain>
    </source>
</reference>
<evidence type="ECO:0000256" key="7">
    <source>
        <dbReference type="SAM" id="MobiDB-lite"/>
    </source>
</evidence>
<keyword evidence="2" id="KW-0723">Serine/threonine-protein kinase</keyword>
<evidence type="ECO:0000313" key="9">
    <source>
        <dbReference type="EMBL" id="GGY93608.1"/>
    </source>
</evidence>
<dbReference type="AlphaFoldDB" id="A0A918PA84"/>
<evidence type="ECO:0000256" key="4">
    <source>
        <dbReference type="ARBA" id="ARBA00022741"/>
    </source>
</evidence>
<name>A0A918PA84_9ACTN</name>
<keyword evidence="5" id="KW-0418">Kinase</keyword>
<dbReference type="InterPro" id="IPR011009">
    <property type="entry name" value="Kinase-like_dom_sf"/>
</dbReference>
<dbReference type="SUPFAM" id="SSF56112">
    <property type="entry name" value="Protein kinase-like (PK-like)"/>
    <property type="match status" value="1"/>
</dbReference>
<organism evidence="9 10">
    <name type="scientific">Streptomyces poonensis</name>
    <dbReference type="NCBI Taxonomy" id="68255"/>
    <lineage>
        <taxon>Bacteria</taxon>
        <taxon>Bacillati</taxon>
        <taxon>Actinomycetota</taxon>
        <taxon>Actinomycetes</taxon>
        <taxon>Kitasatosporales</taxon>
        <taxon>Streptomycetaceae</taxon>
        <taxon>Streptomyces</taxon>
    </lineage>
</organism>
<proteinExistence type="predicted"/>
<evidence type="ECO:0000259" key="8">
    <source>
        <dbReference type="PROSITE" id="PS50011"/>
    </source>
</evidence>
<feature type="region of interest" description="Disordered" evidence="7">
    <location>
        <begin position="464"/>
        <end position="494"/>
    </location>
</feature>
<evidence type="ECO:0000256" key="5">
    <source>
        <dbReference type="ARBA" id="ARBA00022777"/>
    </source>
</evidence>
<sequence>MSTHPGGRASAYTASRTDHPIDPRLTTALAAVRLAARGSRKDFALDPQPIARGGQATVFGAVHKPTGARVAFKKLGSRLPDAHARMRREVEAACLFGGHPHVLPVLDWSLSYDWFVMPPADGTARHLAEELSEPAAARELVTAMCTALREPHRQGWVHRDLKPDNLLRFDDRWVVADWGLGRRPRGQTTHPRRTQVGVRFGTEGFAAPELAVDAHTAGPAADVYSIGQIIGWALTGTWPQQNVPLLPPSGPWRTIVRAATLHDPDRRVATVDALLAMVTAEFDAPTEPAARGGHLLPAVRAGNRTALVELFRLAARIDLDHAFFRDVLVALDPHHLRAAVEADPHSVGEVVRAIRSLYGSGVTGSEAADHGRAITWLLTIADRAGSLPQGDLLDDAFDAVLHLAVSERVSPDVHGGIAAWLSSRTGDAASVIATVLRRSAPGPLLPGLADTDPLDHRIRLALRPQQPAGAGNPTRPPADAAGPAGPAGPATARRKPAGLRLPAVWRRTLLLLFAIGVATVVLVPLGTLLDDESPRGTSDPAAPQSDDTIAGLPRVPSDLGSGMQTFIGAWDRYPNWNRCRSGYGKTALTGNFPAHESQAGLPTNSSYCTNDGNLTLMFADYRRDTFAKVSRAYFDAAPPARPVGGEKAPPSGLHVFAWSPTQRALVWKDEDSLSLAVAVTDSPGTDLVELWAKYPPQ</sequence>
<dbReference type="GO" id="GO:0005524">
    <property type="term" value="F:ATP binding"/>
    <property type="evidence" value="ECO:0007669"/>
    <property type="project" value="UniProtKB-KW"/>
</dbReference>
<dbReference type="PANTHER" id="PTHR43289">
    <property type="entry name" value="MITOGEN-ACTIVATED PROTEIN KINASE KINASE KINASE 20-RELATED"/>
    <property type="match status" value="1"/>
</dbReference>
<accession>A0A918PA84</accession>
<feature type="compositionally biased region" description="Low complexity" evidence="7">
    <location>
        <begin position="477"/>
        <end position="491"/>
    </location>
</feature>
<dbReference type="GO" id="GO:0004674">
    <property type="term" value="F:protein serine/threonine kinase activity"/>
    <property type="evidence" value="ECO:0007669"/>
    <property type="project" value="UniProtKB-KW"/>
</dbReference>